<reference evidence="7 8" key="1">
    <citation type="submission" date="2020-07" db="EMBL/GenBank/DDBJ databases">
        <title>Genomic Encyclopedia of Type Strains, Phase IV (KMG-V): Genome sequencing to study the core and pangenomes of soil and plant-associated prokaryotes.</title>
        <authorList>
            <person name="Whitman W."/>
        </authorList>
    </citation>
    <scope>NUCLEOTIDE SEQUENCE [LARGE SCALE GENOMIC DNA]</scope>
    <source>
        <strain evidence="7 8">RH4WT92</strain>
    </source>
</reference>
<dbReference type="RefSeq" id="WP_162713542.1">
    <property type="nucleotide sequence ID" value="NZ_JAOXXF010000037.1"/>
</dbReference>
<dbReference type="InterPro" id="IPR016032">
    <property type="entry name" value="Sig_transdc_resp-reg_C-effctor"/>
</dbReference>
<dbReference type="PANTHER" id="PTHR44688:SF16">
    <property type="entry name" value="DNA-BINDING TRANSCRIPTIONAL ACTIVATOR DEVR_DOSR"/>
    <property type="match status" value="1"/>
</dbReference>
<dbReference type="Pfam" id="PF00196">
    <property type="entry name" value="GerE"/>
    <property type="match status" value="1"/>
</dbReference>
<evidence type="ECO:0000313" key="7">
    <source>
        <dbReference type="EMBL" id="MBA8853536.1"/>
    </source>
</evidence>
<protein>
    <recommendedName>
        <fullName evidence="1">HTH-type quorum sensing-dependent transcriptional regulator VjbR</fullName>
    </recommendedName>
</protein>
<feature type="domain" description="HTH luxR-type" evidence="6">
    <location>
        <begin position="211"/>
        <end position="276"/>
    </location>
</feature>
<dbReference type="PANTHER" id="PTHR44688">
    <property type="entry name" value="DNA-BINDING TRANSCRIPTIONAL ACTIVATOR DEVR_DOSR"/>
    <property type="match status" value="1"/>
</dbReference>
<dbReference type="CDD" id="cd06170">
    <property type="entry name" value="LuxR_C_like"/>
    <property type="match status" value="1"/>
</dbReference>
<gene>
    <name evidence="7" type="ORF">FHW20_004518</name>
</gene>
<evidence type="ECO:0000259" key="6">
    <source>
        <dbReference type="PROSITE" id="PS50043"/>
    </source>
</evidence>
<dbReference type="InterPro" id="IPR036693">
    <property type="entry name" value="TF_LuxR_autoind-bd_dom_sf"/>
</dbReference>
<dbReference type="Gene3D" id="1.10.10.10">
    <property type="entry name" value="Winged helix-like DNA-binding domain superfamily/Winged helix DNA-binding domain"/>
    <property type="match status" value="1"/>
</dbReference>
<keyword evidence="2" id="KW-0673">Quorum sensing</keyword>
<keyword evidence="3" id="KW-0805">Transcription regulation</keyword>
<evidence type="ECO:0000313" key="8">
    <source>
        <dbReference type="Proteomes" id="UP000578622"/>
    </source>
</evidence>
<evidence type="ECO:0000256" key="2">
    <source>
        <dbReference type="ARBA" id="ARBA00022654"/>
    </source>
</evidence>
<organism evidence="7 8">
    <name type="scientific">Brucella intermedia</name>
    <dbReference type="NCBI Taxonomy" id="94625"/>
    <lineage>
        <taxon>Bacteria</taxon>
        <taxon>Pseudomonadati</taxon>
        <taxon>Pseudomonadota</taxon>
        <taxon>Alphaproteobacteria</taxon>
        <taxon>Hyphomicrobiales</taxon>
        <taxon>Brucellaceae</taxon>
        <taxon>Brucella/Ochrobactrum group</taxon>
        <taxon>Brucella</taxon>
    </lineage>
</organism>
<name>A0ABR6AWD6_9HYPH</name>
<dbReference type="Proteomes" id="UP000578622">
    <property type="component" value="Unassembled WGS sequence"/>
</dbReference>
<dbReference type="InterPro" id="IPR000792">
    <property type="entry name" value="Tscrpt_reg_LuxR_C"/>
</dbReference>
<dbReference type="Gene3D" id="3.30.450.80">
    <property type="entry name" value="Transcription factor LuxR-like, autoinducer-binding domain"/>
    <property type="match status" value="1"/>
</dbReference>
<evidence type="ECO:0000256" key="1">
    <source>
        <dbReference type="ARBA" id="ARBA00015288"/>
    </source>
</evidence>
<keyword evidence="8" id="KW-1185">Reference proteome</keyword>
<evidence type="ECO:0000256" key="5">
    <source>
        <dbReference type="ARBA" id="ARBA00023163"/>
    </source>
</evidence>
<dbReference type="PROSITE" id="PS50043">
    <property type="entry name" value="HTH_LUXR_2"/>
    <property type="match status" value="1"/>
</dbReference>
<dbReference type="Pfam" id="PF03472">
    <property type="entry name" value="Autoind_bind"/>
    <property type="match status" value="1"/>
</dbReference>
<keyword evidence="5" id="KW-0804">Transcription</keyword>
<proteinExistence type="predicted"/>
<dbReference type="GO" id="GO:0003677">
    <property type="term" value="F:DNA binding"/>
    <property type="evidence" value="ECO:0007669"/>
    <property type="project" value="UniProtKB-KW"/>
</dbReference>
<evidence type="ECO:0000256" key="4">
    <source>
        <dbReference type="ARBA" id="ARBA00023125"/>
    </source>
</evidence>
<dbReference type="PRINTS" id="PR00038">
    <property type="entry name" value="HTHLUXR"/>
</dbReference>
<sequence>MQATSGFHRDSSGTGEVALPQRDHCIIAGFGTSPQKGRKMMFLLEQALEDLAKVESMTALECYVDQLRSTYAVANMVLHVISSPRVGLSDPLIIATYEEHWKTRYFERDYFQIDPVVQEGAKSFLPLDWTDIDRSSPRMRALFAEAESYGVGTQGISVSIRGPRRETALVTLTSFETDESWLQRRASLLRDFHSLAHFLLDRSLVLAGLASRLPATKLSPREKQCLELLARGDAPKKIAHRLDLSIRTVRLYLSSAKLKLRAPNINAAIALAVHEELVALC</sequence>
<accession>A0ABR6AWD6</accession>
<keyword evidence="4 7" id="KW-0238">DNA-binding</keyword>
<dbReference type="EMBL" id="JACGXG010000012">
    <property type="protein sequence ID" value="MBA8853536.1"/>
    <property type="molecule type" value="Genomic_DNA"/>
</dbReference>
<evidence type="ECO:0000256" key="3">
    <source>
        <dbReference type="ARBA" id="ARBA00023015"/>
    </source>
</evidence>
<dbReference type="InterPro" id="IPR005143">
    <property type="entry name" value="TF_LuxR_autoind-bd_dom"/>
</dbReference>
<dbReference type="SUPFAM" id="SSF46894">
    <property type="entry name" value="C-terminal effector domain of the bipartite response regulators"/>
    <property type="match status" value="1"/>
</dbReference>
<comment type="caution">
    <text evidence="7">The sequence shown here is derived from an EMBL/GenBank/DDBJ whole genome shotgun (WGS) entry which is preliminary data.</text>
</comment>
<dbReference type="SMART" id="SM00421">
    <property type="entry name" value="HTH_LUXR"/>
    <property type="match status" value="1"/>
</dbReference>
<dbReference type="InterPro" id="IPR036388">
    <property type="entry name" value="WH-like_DNA-bd_sf"/>
</dbReference>
<dbReference type="SUPFAM" id="SSF75516">
    <property type="entry name" value="Pheromone-binding domain of LuxR-like quorum-sensing transcription factors"/>
    <property type="match status" value="1"/>
</dbReference>